<organism evidence="1 2">
    <name type="scientific">Trichonephila clavipes</name>
    <name type="common">Golden silk orbweaver</name>
    <name type="synonym">Nephila clavipes</name>
    <dbReference type="NCBI Taxonomy" id="2585209"/>
    <lineage>
        <taxon>Eukaryota</taxon>
        <taxon>Metazoa</taxon>
        <taxon>Ecdysozoa</taxon>
        <taxon>Arthropoda</taxon>
        <taxon>Chelicerata</taxon>
        <taxon>Arachnida</taxon>
        <taxon>Araneae</taxon>
        <taxon>Araneomorphae</taxon>
        <taxon>Entelegynae</taxon>
        <taxon>Araneoidea</taxon>
        <taxon>Nephilidae</taxon>
        <taxon>Trichonephila</taxon>
    </lineage>
</organism>
<protein>
    <recommendedName>
        <fullName evidence="3">Transposase</fullName>
    </recommendedName>
</protein>
<dbReference type="GO" id="GO:0003676">
    <property type="term" value="F:nucleic acid binding"/>
    <property type="evidence" value="ECO:0007669"/>
    <property type="project" value="InterPro"/>
</dbReference>
<reference evidence="1" key="1">
    <citation type="submission" date="2020-08" db="EMBL/GenBank/DDBJ databases">
        <title>Multicomponent nature underlies the extraordinary mechanical properties of spider dragline silk.</title>
        <authorList>
            <person name="Kono N."/>
            <person name="Nakamura H."/>
            <person name="Mori M."/>
            <person name="Yoshida Y."/>
            <person name="Ohtoshi R."/>
            <person name="Malay A.D."/>
            <person name="Moran D.A.P."/>
            <person name="Tomita M."/>
            <person name="Numata K."/>
            <person name="Arakawa K."/>
        </authorList>
    </citation>
    <scope>NUCLEOTIDE SEQUENCE</scope>
</reference>
<gene>
    <name evidence="1" type="primary">AVEN_197716_1</name>
    <name evidence="1" type="ORF">TNCV_1798731</name>
</gene>
<proteinExistence type="predicted"/>
<dbReference type="PANTHER" id="PTHR47326">
    <property type="entry name" value="TRANSPOSABLE ELEMENT TC3 TRANSPOSASE-LIKE PROTEIN"/>
    <property type="match status" value="1"/>
</dbReference>
<keyword evidence="2" id="KW-1185">Reference proteome</keyword>
<sequence length="151" mass="17448">MLFVSSVLFCDEANFSREGVLNTYNAHMCALNNPHSARPQTAQQRFTVNVWESIERDSLLSPYILLPRLDSGKYHAILQEVLPELLTDVPAPIRCRMWFQQDEVPSLYRRCVGDHLDQTLLNKWIKRGGPINWPPRFDLSPLEINQMGSHD</sequence>
<dbReference type="Gene3D" id="3.30.420.10">
    <property type="entry name" value="Ribonuclease H-like superfamily/Ribonuclease H"/>
    <property type="match status" value="1"/>
</dbReference>
<name>A0A8X6SHT5_TRICX</name>
<comment type="caution">
    <text evidence="1">The sequence shown here is derived from an EMBL/GenBank/DDBJ whole genome shotgun (WGS) entry which is preliminary data.</text>
</comment>
<evidence type="ECO:0008006" key="3">
    <source>
        <dbReference type="Google" id="ProtNLM"/>
    </source>
</evidence>
<dbReference type="AlphaFoldDB" id="A0A8X6SHT5"/>
<dbReference type="InterPro" id="IPR036397">
    <property type="entry name" value="RNaseH_sf"/>
</dbReference>
<dbReference type="PANTHER" id="PTHR47326:SF1">
    <property type="entry name" value="HTH PSQ-TYPE DOMAIN-CONTAINING PROTEIN"/>
    <property type="match status" value="1"/>
</dbReference>
<dbReference type="EMBL" id="BMAU01021314">
    <property type="protein sequence ID" value="GFY12451.1"/>
    <property type="molecule type" value="Genomic_DNA"/>
</dbReference>
<accession>A0A8X6SHT5</accession>
<dbReference type="Proteomes" id="UP000887159">
    <property type="component" value="Unassembled WGS sequence"/>
</dbReference>
<evidence type="ECO:0000313" key="1">
    <source>
        <dbReference type="EMBL" id="GFY12451.1"/>
    </source>
</evidence>
<evidence type="ECO:0000313" key="2">
    <source>
        <dbReference type="Proteomes" id="UP000887159"/>
    </source>
</evidence>